<dbReference type="InterPro" id="IPR058998">
    <property type="entry name" value="YycE-like_N"/>
</dbReference>
<evidence type="ECO:0008006" key="6">
    <source>
        <dbReference type="Google" id="ProtNLM"/>
    </source>
</evidence>
<dbReference type="GeneID" id="28833464"/>
<feature type="domain" description="YycE-like C-terminal" evidence="3">
    <location>
        <begin position="103"/>
        <end position="153"/>
    </location>
</feature>
<sequence length="164" mass="17949">MSTPAPPPPTTTNPGALPTPQTHLRLARPSLSLPAAETFYVHGLGLSVLYRSPPQGTHPDQHPEDLLMLGYPGGAWHLELVHAPDGKGGTEISFPVPRPTEEDLLVLYVEGPVDEGLVSRMVEKGGKRVVARNEYWERWGVTVEDPDGYRVVLCTRGWENVAVE</sequence>
<dbReference type="SUPFAM" id="SSF54593">
    <property type="entry name" value="Glyoxalase/Bleomycin resistance protein/Dihydroxybiphenyl dioxygenase"/>
    <property type="match status" value="1"/>
</dbReference>
<dbReference type="CDD" id="cd06587">
    <property type="entry name" value="VOC"/>
    <property type="match status" value="1"/>
</dbReference>
<reference evidence="4 5" key="1">
    <citation type="submission" date="2016-03" db="EMBL/GenBank/DDBJ databases">
        <title>Comparative genomics of Pseudogymnoascus destructans, the fungus causing white-nose syndrome of bats.</title>
        <authorList>
            <person name="Palmer J.M."/>
            <person name="Drees K.P."/>
            <person name="Foster J.T."/>
            <person name="Lindner D.L."/>
        </authorList>
    </citation>
    <scope>NUCLEOTIDE SEQUENCE [LARGE SCALE GENOMIC DNA]</scope>
    <source>
        <strain evidence="4 5">UAMH 10579</strain>
    </source>
</reference>
<protein>
    <recommendedName>
        <fullName evidence="6">VOC domain-containing protein</fullName>
    </recommendedName>
</protein>
<evidence type="ECO:0000313" key="5">
    <source>
        <dbReference type="Proteomes" id="UP000091956"/>
    </source>
</evidence>
<dbReference type="RefSeq" id="XP_018135185.1">
    <property type="nucleotide sequence ID" value="XM_018269611.2"/>
</dbReference>
<dbReference type="EMBL" id="KV460206">
    <property type="protein sequence ID" value="OBU01453.1"/>
    <property type="molecule type" value="Genomic_DNA"/>
</dbReference>
<feature type="region of interest" description="Disordered" evidence="1">
    <location>
        <begin position="1"/>
        <end position="20"/>
    </location>
</feature>
<dbReference type="InterPro" id="IPR058997">
    <property type="entry name" value="YycE-like_C"/>
</dbReference>
<dbReference type="Pfam" id="PF22658">
    <property type="entry name" value="YycE-like_N"/>
    <property type="match status" value="1"/>
</dbReference>
<evidence type="ECO:0000256" key="1">
    <source>
        <dbReference type="SAM" id="MobiDB-lite"/>
    </source>
</evidence>
<feature type="compositionally biased region" description="Pro residues" evidence="1">
    <location>
        <begin position="1"/>
        <end position="11"/>
    </location>
</feature>
<gene>
    <name evidence="4" type="ORF">VE01_00078</name>
</gene>
<evidence type="ECO:0000259" key="3">
    <source>
        <dbReference type="Pfam" id="PF22659"/>
    </source>
</evidence>
<keyword evidence="5" id="KW-1185">Reference proteome</keyword>
<evidence type="ECO:0000259" key="2">
    <source>
        <dbReference type="Pfam" id="PF22658"/>
    </source>
</evidence>
<evidence type="ECO:0000313" key="4">
    <source>
        <dbReference type="EMBL" id="OBU01453.1"/>
    </source>
</evidence>
<dbReference type="Gene3D" id="3.10.180.10">
    <property type="entry name" value="2,3-Dihydroxybiphenyl 1,2-Dioxygenase, domain 1"/>
    <property type="match status" value="1"/>
</dbReference>
<accession>A0A2P2SXA0</accession>
<dbReference type="Pfam" id="PF22659">
    <property type="entry name" value="YycE-like_C"/>
    <property type="match status" value="1"/>
</dbReference>
<proteinExistence type="predicted"/>
<dbReference type="InterPro" id="IPR029068">
    <property type="entry name" value="Glyas_Bleomycin-R_OHBP_Dase"/>
</dbReference>
<dbReference type="Proteomes" id="UP000091956">
    <property type="component" value="Unassembled WGS sequence"/>
</dbReference>
<dbReference type="AlphaFoldDB" id="A0A2P2SXA0"/>
<feature type="domain" description="YycE-like N-terminal" evidence="2">
    <location>
        <begin position="24"/>
        <end position="80"/>
    </location>
</feature>
<organism evidence="4 5">
    <name type="scientific">Pseudogymnoascus verrucosus</name>
    <dbReference type="NCBI Taxonomy" id="342668"/>
    <lineage>
        <taxon>Eukaryota</taxon>
        <taxon>Fungi</taxon>
        <taxon>Dikarya</taxon>
        <taxon>Ascomycota</taxon>
        <taxon>Pezizomycotina</taxon>
        <taxon>Leotiomycetes</taxon>
        <taxon>Thelebolales</taxon>
        <taxon>Thelebolaceae</taxon>
        <taxon>Pseudogymnoascus</taxon>
    </lineage>
</organism>
<name>A0A2P2SXA0_9PEZI</name>
<dbReference type="OrthoDB" id="2338662at2759"/>
<reference evidence="5" key="2">
    <citation type="journal article" date="2018" name="Nat. Commun.">
        <title>Extreme sensitivity to ultraviolet light in the fungal pathogen causing white-nose syndrome of bats.</title>
        <authorList>
            <person name="Palmer J.M."/>
            <person name="Drees K.P."/>
            <person name="Foster J.T."/>
            <person name="Lindner D.L."/>
        </authorList>
    </citation>
    <scope>NUCLEOTIDE SEQUENCE [LARGE SCALE GENOMIC DNA]</scope>
    <source>
        <strain evidence="5">UAMH 10579</strain>
    </source>
</reference>